<comment type="caution">
    <text evidence="1">The sequence shown here is derived from an EMBL/GenBank/DDBJ whole genome shotgun (WGS) entry which is preliminary data.</text>
</comment>
<dbReference type="EMBL" id="JAINWF010000013">
    <property type="protein sequence ID" value="MCD1609853.1"/>
    <property type="molecule type" value="Genomic_DNA"/>
</dbReference>
<organism evidence="1 2">
    <name type="scientific">Stutzerimonas kunmingensis</name>
    <dbReference type="NCBI Taxonomy" id="1211807"/>
    <lineage>
        <taxon>Bacteria</taxon>
        <taxon>Pseudomonadati</taxon>
        <taxon>Pseudomonadota</taxon>
        <taxon>Gammaproteobacteria</taxon>
        <taxon>Pseudomonadales</taxon>
        <taxon>Pseudomonadaceae</taxon>
        <taxon>Stutzerimonas</taxon>
    </lineage>
</organism>
<dbReference type="AlphaFoldDB" id="A0A9X1N6V1"/>
<dbReference type="RefSeq" id="WP_102833292.1">
    <property type="nucleotide sequence ID" value="NZ_DAMBQT010000001.1"/>
</dbReference>
<reference evidence="1" key="1">
    <citation type="submission" date="2021-08" db="EMBL/GenBank/DDBJ databases">
        <title>Isolation and characterization of neutrophilic mixotrophic iron-oxidizing bacteria from deep-sea hydrothermal vents.</title>
        <authorList>
            <person name="He Y."/>
        </authorList>
    </citation>
    <scope>NUCLEOTIDE SEQUENCE</scope>
    <source>
        <strain evidence="1">IOP_13</strain>
    </source>
</reference>
<evidence type="ECO:0000313" key="1">
    <source>
        <dbReference type="EMBL" id="MCD1609853.1"/>
    </source>
</evidence>
<proteinExistence type="predicted"/>
<sequence length="81" mass="8886">MTASIETTVCPIDAFDNLTLAREILHWMAAVNWAAAQAMKAGHTDYAKHLAGLGQHISDDWANHFDVEAEKLAIAHGMNKQ</sequence>
<gene>
    <name evidence="1" type="ORF">K7H17_18530</name>
</gene>
<accession>A0A9X1N6V1</accession>
<protein>
    <submittedName>
        <fullName evidence="1">Uncharacterized protein</fullName>
    </submittedName>
</protein>
<keyword evidence="2" id="KW-1185">Reference proteome</keyword>
<name>A0A9X1N6V1_9GAMM</name>
<dbReference type="Proteomes" id="UP001138989">
    <property type="component" value="Unassembled WGS sequence"/>
</dbReference>
<evidence type="ECO:0000313" key="2">
    <source>
        <dbReference type="Proteomes" id="UP001138989"/>
    </source>
</evidence>